<dbReference type="Gene3D" id="3.40.50.720">
    <property type="entry name" value="NAD(P)-binding Rossmann-like Domain"/>
    <property type="match status" value="1"/>
</dbReference>
<evidence type="ECO:0000256" key="8">
    <source>
        <dbReference type="ARBA" id="ARBA00023002"/>
    </source>
</evidence>
<dbReference type="UniPathway" id="UPA00034">
    <property type="reaction ID" value="UER00016"/>
</dbReference>
<dbReference type="GO" id="GO:0050661">
    <property type="term" value="F:NADP binding"/>
    <property type="evidence" value="ECO:0007669"/>
    <property type="project" value="InterPro"/>
</dbReference>
<dbReference type="PROSITE" id="PS01103">
    <property type="entry name" value="ASD"/>
    <property type="match status" value="1"/>
</dbReference>
<evidence type="ECO:0000256" key="7">
    <source>
        <dbReference type="ARBA" id="ARBA00022857"/>
    </source>
</evidence>
<dbReference type="InterPro" id="IPR000319">
    <property type="entry name" value="Asp-semialdehyde_DH_CS"/>
</dbReference>
<keyword evidence="8" id="KW-0560">Oxidoreductase</keyword>
<evidence type="ECO:0000256" key="9">
    <source>
        <dbReference type="ARBA" id="ARBA00023167"/>
    </source>
</evidence>
<dbReference type="GO" id="GO:0051287">
    <property type="term" value="F:NAD binding"/>
    <property type="evidence" value="ECO:0007669"/>
    <property type="project" value="InterPro"/>
</dbReference>
<dbReference type="Pfam" id="PF01118">
    <property type="entry name" value="Semialdhyde_dh"/>
    <property type="match status" value="1"/>
</dbReference>
<dbReference type="GO" id="GO:0009089">
    <property type="term" value="P:lysine biosynthetic process via diaminopimelate"/>
    <property type="evidence" value="ECO:0007669"/>
    <property type="project" value="UniProtKB-UniPathway"/>
</dbReference>
<dbReference type="GO" id="GO:0009088">
    <property type="term" value="P:threonine biosynthetic process"/>
    <property type="evidence" value="ECO:0007669"/>
    <property type="project" value="UniProtKB-UniPathway"/>
</dbReference>
<dbReference type="NCBIfam" id="TIGR00978">
    <property type="entry name" value="asd_EA"/>
    <property type="match status" value="1"/>
</dbReference>
<evidence type="ECO:0000259" key="10">
    <source>
        <dbReference type="SMART" id="SM00859"/>
    </source>
</evidence>
<dbReference type="GO" id="GO:0009086">
    <property type="term" value="P:methionine biosynthetic process"/>
    <property type="evidence" value="ECO:0007669"/>
    <property type="project" value="UniProtKB-KW"/>
</dbReference>
<dbReference type="UniPathway" id="UPA00051">
    <property type="reaction ID" value="UER00464"/>
</dbReference>
<dbReference type="SUPFAM" id="SSF55347">
    <property type="entry name" value="Glyceraldehyde-3-phosphate dehydrogenase-like, C-terminal domain"/>
    <property type="match status" value="1"/>
</dbReference>
<evidence type="ECO:0000313" key="11">
    <source>
        <dbReference type="EMBL" id="SVA99336.1"/>
    </source>
</evidence>
<evidence type="ECO:0000256" key="6">
    <source>
        <dbReference type="ARBA" id="ARBA00022697"/>
    </source>
</evidence>
<name>A0A382ACS7_9ZZZZ</name>
<keyword evidence="9" id="KW-0486">Methionine biosynthesis</keyword>
<dbReference type="InterPro" id="IPR000534">
    <property type="entry name" value="Semialdehyde_DH_NAD-bd"/>
</dbReference>
<dbReference type="CDD" id="cd18130">
    <property type="entry name" value="ASADH_C_arch_fung_like"/>
    <property type="match status" value="1"/>
</dbReference>
<organism evidence="11">
    <name type="scientific">marine metagenome</name>
    <dbReference type="NCBI Taxonomy" id="408172"/>
    <lineage>
        <taxon>unclassified sequences</taxon>
        <taxon>metagenomes</taxon>
        <taxon>ecological metagenomes</taxon>
    </lineage>
</organism>
<keyword evidence="5" id="KW-0028">Amino-acid biosynthesis</keyword>
<dbReference type="InterPro" id="IPR005676">
    <property type="entry name" value="Asp_semi-ald_DH_pep-lack"/>
</dbReference>
<evidence type="ECO:0000256" key="3">
    <source>
        <dbReference type="ARBA" id="ARBA00010584"/>
    </source>
</evidence>
<keyword evidence="6" id="KW-0791">Threonine biosynthesis</keyword>
<keyword evidence="7" id="KW-0521">NADP</keyword>
<evidence type="ECO:0000256" key="4">
    <source>
        <dbReference type="ARBA" id="ARBA00013120"/>
    </source>
</evidence>
<dbReference type="UniPathway" id="UPA00050">
    <property type="reaction ID" value="UER00463"/>
</dbReference>
<proteinExistence type="inferred from homology"/>
<evidence type="ECO:0000256" key="1">
    <source>
        <dbReference type="ARBA" id="ARBA00005021"/>
    </source>
</evidence>
<dbReference type="SUPFAM" id="SSF51735">
    <property type="entry name" value="NAD(P)-binding Rossmann-fold domains"/>
    <property type="match status" value="1"/>
</dbReference>
<comment type="pathway">
    <text evidence="1">Amino-acid biosynthesis; L-methionine biosynthesis via de novo pathway; L-homoserine from L-aspartate: step 2/3.</text>
</comment>
<dbReference type="SMART" id="SM00859">
    <property type="entry name" value="Semialdhyde_dh"/>
    <property type="match status" value="1"/>
</dbReference>
<dbReference type="InterPro" id="IPR012280">
    <property type="entry name" value="Semialdhyde_DH_dimer_dom"/>
</dbReference>
<dbReference type="PANTHER" id="PTHR46718">
    <property type="entry name" value="ASPARTATE-SEMIALDEHYDE DEHYDROGENASE"/>
    <property type="match status" value="1"/>
</dbReference>
<dbReference type="CDD" id="cd02315">
    <property type="entry name" value="ScASADH_like_N"/>
    <property type="match status" value="1"/>
</dbReference>
<gene>
    <name evidence="11" type="ORF">METZ01_LOCUS152190</name>
</gene>
<feature type="domain" description="Semialdehyde dehydrogenase NAD-binding" evidence="10">
    <location>
        <begin position="2"/>
        <end position="130"/>
    </location>
</feature>
<dbReference type="AlphaFoldDB" id="A0A382ACS7"/>
<dbReference type="NCBIfam" id="NF006416">
    <property type="entry name" value="PRK08664.1"/>
    <property type="match status" value="1"/>
</dbReference>
<dbReference type="InterPro" id="IPR036291">
    <property type="entry name" value="NAD(P)-bd_dom_sf"/>
</dbReference>
<comment type="similarity">
    <text evidence="3">Belongs to the aspartate-semialdehyde dehydrogenase family.</text>
</comment>
<dbReference type="PIRSF" id="PIRSF000148">
    <property type="entry name" value="ASA_dh"/>
    <property type="match status" value="1"/>
</dbReference>
<evidence type="ECO:0000256" key="2">
    <source>
        <dbReference type="ARBA" id="ARBA00005097"/>
    </source>
</evidence>
<dbReference type="Gene3D" id="3.30.360.10">
    <property type="entry name" value="Dihydrodipicolinate Reductase, domain 2"/>
    <property type="match status" value="1"/>
</dbReference>
<dbReference type="GO" id="GO:0046983">
    <property type="term" value="F:protein dimerization activity"/>
    <property type="evidence" value="ECO:0007669"/>
    <property type="project" value="InterPro"/>
</dbReference>
<reference evidence="11" key="1">
    <citation type="submission" date="2018-05" db="EMBL/GenBank/DDBJ databases">
        <authorList>
            <person name="Lanie J.A."/>
            <person name="Ng W.-L."/>
            <person name="Kazmierczak K.M."/>
            <person name="Andrzejewski T.M."/>
            <person name="Davidsen T.M."/>
            <person name="Wayne K.J."/>
            <person name="Tettelin H."/>
            <person name="Glass J.I."/>
            <person name="Rusch D."/>
            <person name="Podicherti R."/>
            <person name="Tsui H.-C.T."/>
            <person name="Winkler M.E."/>
        </authorList>
    </citation>
    <scope>NUCLEOTIDE SEQUENCE</scope>
</reference>
<dbReference type="InterPro" id="IPR051823">
    <property type="entry name" value="ASADH-related"/>
</dbReference>
<comment type="pathway">
    <text evidence="2">Amino-acid biosynthesis; L-threonine biosynthesis; L-threonine from L-aspartate: step 2/5.</text>
</comment>
<evidence type="ECO:0000256" key="5">
    <source>
        <dbReference type="ARBA" id="ARBA00022605"/>
    </source>
</evidence>
<sequence>MGATGMVGQNCLRLLENHPWFHVIDVAASERSSGKTYGKATGGKWALKTPIPDTISDLIVRNVHDFESIPKDVTCVFSALDLQEKQDTRDFEFGYAQKGYAVISTSSANRQTHDVPMIIPEINAHHADVIPIQQRNRNLPSSGFVAVKPNCSIQSYIVVLEALKQAGFPVDRVQVTTLQALSGAGYKALTNPDLKENVVPYIGGEEEKTEKEPLKIFGEVTENGIEQSTGININAVCTRVPVVDGHTAVVHIGFGEIVPTIDEFKSIMSSFTAEPQSLHLPSAPKIPIVVLNEIDRPQPKLDRDVGNGMTVTVGRIKEDTFFNIRFIGLSHNTVRGAAGGAILMAELLVQKGYIHVE</sequence>
<dbReference type="EC" id="1.2.1.11" evidence="4"/>
<dbReference type="EMBL" id="UINC01024855">
    <property type="protein sequence ID" value="SVA99336.1"/>
    <property type="molecule type" value="Genomic_DNA"/>
</dbReference>
<protein>
    <recommendedName>
        <fullName evidence="4">aspartate-semialdehyde dehydrogenase</fullName>
        <ecNumber evidence="4">1.2.1.11</ecNumber>
    </recommendedName>
</protein>
<dbReference type="GO" id="GO:0004073">
    <property type="term" value="F:aspartate-semialdehyde dehydrogenase activity"/>
    <property type="evidence" value="ECO:0007669"/>
    <property type="project" value="UniProtKB-EC"/>
</dbReference>
<dbReference type="Pfam" id="PF02774">
    <property type="entry name" value="Semialdhyde_dhC"/>
    <property type="match status" value="1"/>
</dbReference>
<accession>A0A382ACS7</accession>
<dbReference type="PANTHER" id="PTHR46718:SF1">
    <property type="entry name" value="ASPARTATE-SEMIALDEHYDE DEHYDROGENASE"/>
    <property type="match status" value="1"/>
</dbReference>